<dbReference type="Gene3D" id="1.10.3210.10">
    <property type="entry name" value="Hypothetical protein af1432"/>
    <property type="match status" value="1"/>
</dbReference>
<name>A0ABR9D674_9GAMM</name>
<protein>
    <submittedName>
        <fullName evidence="2">HDOD domain-containing protein</fullName>
    </submittedName>
</protein>
<sequence length="309" mass="34068">MMESNLINWTLDNIGSRQRNGLTPPRDMRETIAQIKALPPLPGSALRILNLIADPSADARKLADIIELDPLLTAQITRWASSALYGYRGQITTVHDAINRVLGFDFVLDLALGLAVLAPLKSPKEGQIGTRMFWTHALASTRLMGQLAAAMPAAARPEPQALFLAGLMHNIGFPLLGHRFPEEFSYLSGLINANPSLAIFNLETFAFGLNHAEIGAWLMNVWSMPRMITDIVYHHHNPCYRGENYQLNLLTFYSDCLLGRLGIGDAANQVCPEDVPELLGLDETVCLEILDSQNDELVKILATAEQLTD</sequence>
<gene>
    <name evidence="2" type="ORF">IE877_17885</name>
</gene>
<dbReference type="InterPro" id="IPR052340">
    <property type="entry name" value="RNase_Y/CdgJ"/>
</dbReference>
<dbReference type="InterPro" id="IPR013976">
    <property type="entry name" value="HDOD"/>
</dbReference>
<evidence type="ECO:0000259" key="1">
    <source>
        <dbReference type="PROSITE" id="PS51833"/>
    </source>
</evidence>
<dbReference type="Proteomes" id="UP000652176">
    <property type="component" value="Unassembled WGS sequence"/>
</dbReference>
<organism evidence="2 3">
    <name type="scientific">Methylomonas albis</name>
    <dbReference type="NCBI Taxonomy" id="1854563"/>
    <lineage>
        <taxon>Bacteria</taxon>
        <taxon>Pseudomonadati</taxon>
        <taxon>Pseudomonadota</taxon>
        <taxon>Gammaproteobacteria</taxon>
        <taxon>Methylococcales</taxon>
        <taxon>Methylococcaceae</taxon>
        <taxon>Methylomonas</taxon>
    </lineage>
</organism>
<reference evidence="2 3" key="1">
    <citation type="submission" date="2020-09" db="EMBL/GenBank/DDBJ databases">
        <title>Methylomonas albis sp. nov. and Methylomonas fluvii sp. nov.: Two cold-adapted methanotrophs from the River Elbe and an amended description of Methylovulum psychrotolerans strain Eb1.</title>
        <authorList>
            <person name="Bussmann I.K."/>
            <person name="Klings K.-W."/>
            <person name="Warnstedt J."/>
            <person name="Hoppert M."/>
            <person name="Saborowski A."/>
            <person name="Horn F."/>
            <person name="Liebner S."/>
        </authorList>
    </citation>
    <scope>NUCLEOTIDE SEQUENCE [LARGE SCALE GENOMIC DNA]</scope>
    <source>
        <strain evidence="2 3">EbA</strain>
    </source>
</reference>
<dbReference type="SUPFAM" id="SSF109604">
    <property type="entry name" value="HD-domain/PDEase-like"/>
    <property type="match status" value="1"/>
</dbReference>
<dbReference type="PANTHER" id="PTHR33525">
    <property type="match status" value="1"/>
</dbReference>
<comment type="caution">
    <text evidence="2">The sequence shown here is derived from an EMBL/GenBank/DDBJ whole genome shotgun (WGS) entry which is preliminary data.</text>
</comment>
<evidence type="ECO:0000313" key="2">
    <source>
        <dbReference type="EMBL" id="MBD9357714.1"/>
    </source>
</evidence>
<feature type="domain" description="HDOD" evidence="1">
    <location>
        <begin position="38"/>
        <end position="238"/>
    </location>
</feature>
<dbReference type="EMBL" id="JACXSS010000001">
    <property type="protein sequence ID" value="MBD9357714.1"/>
    <property type="molecule type" value="Genomic_DNA"/>
</dbReference>
<keyword evidence="3" id="KW-1185">Reference proteome</keyword>
<accession>A0ABR9D674</accession>
<dbReference type="RefSeq" id="WP_192375975.1">
    <property type="nucleotide sequence ID" value="NZ_CAJHIV010000001.1"/>
</dbReference>
<dbReference type="Pfam" id="PF08668">
    <property type="entry name" value="HDOD"/>
    <property type="match status" value="1"/>
</dbReference>
<proteinExistence type="predicted"/>
<dbReference type="PANTHER" id="PTHR33525:SF3">
    <property type="entry name" value="RIBONUCLEASE Y"/>
    <property type="match status" value="1"/>
</dbReference>
<dbReference type="PROSITE" id="PS51833">
    <property type="entry name" value="HDOD"/>
    <property type="match status" value="1"/>
</dbReference>
<evidence type="ECO:0000313" key="3">
    <source>
        <dbReference type="Proteomes" id="UP000652176"/>
    </source>
</evidence>